<dbReference type="EMBL" id="CCEJ010000005">
    <property type="protein sequence ID" value="CDR34103.1"/>
    <property type="molecule type" value="Genomic_DNA"/>
</dbReference>
<feature type="repeat" description="TPR" evidence="1">
    <location>
        <begin position="177"/>
        <end position="210"/>
    </location>
</feature>
<dbReference type="InterPro" id="IPR019734">
    <property type="entry name" value="TPR_rpt"/>
</dbReference>
<reference evidence="2" key="2">
    <citation type="submission" date="2014-09" db="EMBL/GenBank/DDBJ databases">
        <title>Criblamydia sequanensis harbors a mega-plasmid encoding arsenite resistance.</title>
        <authorList>
            <person name="Bertelli C."/>
            <person name="Goesmann A."/>
            <person name="Greub G."/>
        </authorList>
    </citation>
    <scope>NUCLEOTIDE SEQUENCE [LARGE SCALE GENOMIC DNA]</scope>
    <source>
        <strain evidence="2">CRIB-18</strain>
    </source>
</reference>
<dbReference type="RefSeq" id="WP_041017643.1">
    <property type="nucleotide sequence ID" value="NZ_CCEJ010000005.1"/>
</dbReference>
<dbReference type="AlphaFoldDB" id="A0A090D270"/>
<dbReference type="SUPFAM" id="SSF48452">
    <property type="entry name" value="TPR-like"/>
    <property type="match status" value="1"/>
</dbReference>
<evidence type="ECO:0000313" key="3">
    <source>
        <dbReference type="Proteomes" id="UP000031552"/>
    </source>
</evidence>
<keyword evidence="3" id="KW-1185">Reference proteome</keyword>
<proteinExistence type="predicted"/>
<protein>
    <submittedName>
        <fullName evidence="2">Uncharacterized protein</fullName>
    </submittedName>
</protein>
<dbReference type="InterPro" id="IPR011990">
    <property type="entry name" value="TPR-like_helical_dom_sf"/>
</dbReference>
<keyword evidence="1" id="KW-0802">TPR repeat</keyword>
<name>A0A090D270_9BACT</name>
<dbReference type="Proteomes" id="UP000031552">
    <property type="component" value="Unassembled WGS sequence"/>
</dbReference>
<dbReference type="STRING" id="1437425.CSEC_1283"/>
<dbReference type="Gene3D" id="1.25.40.10">
    <property type="entry name" value="Tetratricopeptide repeat domain"/>
    <property type="match status" value="1"/>
</dbReference>
<evidence type="ECO:0000256" key="1">
    <source>
        <dbReference type="PROSITE-ProRule" id="PRU00339"/>
    </source>
</evidence>
<evidence type="ECO:0000313" key="2">
    <source>
        <dbReference type="EMBL" id="CDR34103.1"/>
    </source>
</evidence>
<reference evidence="2" key="1">
    <citation type="submission" date="2013-12" db="EMBL/GenBank/DDBJ databases">
        <authorList>
            <person name="Linke B."/>
        </authorList>
    </citation>
    <scope>NUCLEOTIDE SEQUENCE [LARGE SCALE GENOMIC DNA]</scope>
    <source>
        <strain evidence="2">CRIB-18</strain>
    </source>
</reference>
<sequence>MNVTESSSSSYSGPVTYKEPADKELKSLLKFYRKALSQEERQELPDIRSLSTFLKASPEKKSAAYKMALEIKACDCLLHQNPKSAAKLAQKLFKLEKNEKTHRLLASIYAEMASQYRAEARSTSHTKTNKEEEAHQFFKREVKQYRKERSVSGKPFQTVEIFLTKFPRKQISDEVYAEALVARSEMFLTMKSAKDAIKDLKEAEKLNPNSKTVLKQLAKVYDRVAQAHETAATGVEDIPDWALDF</sequence>
<dbReference type="PROSITE" id="PS50005">
    <property type="entry name" value="TPR"/>
    <property type="match status" value="1"/>
</dbReference>
<comment type="caution">
    <text evidence="2">The sequence shown here is derived from an EMBL/GenBank/DDBJ whole genome shotgun (WGS) entry which is preliminary data.</text>
</comment>
<gene>
    <name evidence="2" type="ORF">CSEC_1283</name>
</gene>
<accession>A0A090D270</accession>
<organism evidence="2 3">
    <name type="scientific">Candidatus Criblamydia sequanensis CRIB-18</name>
    <dbReference type="NCBI Taxonomy" id="1437425"/>
    <lineage>
        <taxon>Bacteria</taxon>
        <taxon>Pseudomonadati</taxon>
        <taxon>Chlamydiota</taxon>
        <taxon>Chlamydiia</taxon>
        <taxon>Parachlamydiales</taxon>
        <taxon>Candidatus Criblamydiaceae</taxon>
        <taxon>Candidatus Criblamydia</taxon>
    </lineage>
</organism>